<comment type="caution">
    <text evidence="2">The sequence shown here is derived from an EMBL/GenBank/DDBJ whole genome shotgun (WGS) entry which is preliminary data.</text>
</comment>
<feature type="transmembrane region" description="Helical" evidence="1">
    <location>
        <begin position="14"/>
        <end position="37"/>
    </location>
</feature>
<evidence type="ECO:0008006" key="4">
    <source>
        <dbReference type="Google" id="ProtNLM"/>
    </source>
</evidence>
<reference evidence="2 3" key="1">
    <citation type="submission" date="2020-08" db="EMBL/GenBank/DDBJ databases">
        <title>Genomic Encyclopedia of Type Strains, Phase IV (KMG-IV): sequencing the most valuable type-strain genomes for metagenomic binning, comparative biology and taxonomic classification.</title>
        <authorList>
            <person name="Goeker M."/>
        </authorList>
    </citation>
    <scope>NUCLEOTIDE SEQUENCE [LARGE SCALE GENOMIC DNA]</scope>
    <source>
        <strain evidence="2 3">DSM 24696</strain>
    </source>
</reference>
<keyword evidence="1" id="KW-1133">Transmembrane helix</keyword>
<dbReference type="EMBL" id="JACHHB010000005">
    <property type="protein sequence ID" value="MBB5173317.1"/>
    <property type="molecule type" value="Genomic_DNA"/>
</dbReference>
<evidence type="ECO:0000313" key="3">
    <source>
        <dbReference type="Proteomes" id="UP000551878"/>
    </source>
</evidence>
<keyword evidence="1" id="KW-0472">Membrane</keyword>
<sequence length="145" mass="16490">MSEFKRSKQTKPQLTIPFILFGLIGLFMFIGIMNTMLSSELTPSLENVSENAEVYTKKEPVRIHERTTLQAYIGAFNDHDAKRIDVTARVNLQGGEDKKLQLRHVESGLFEADERFDEPGLWQGELFVSTDVDDVEIPFTLSVQP</sequence>
<dbReference type="AlphaFoldDB" id="A0A840QPS0"/>
<dbReference type="RefSeq" id="WP_184663764.1">
    <property type="nucleotide sequence ID" value="NZ_JACHHB010000005.1"/>
</dbReference>
<keyword evidence="1" id="KW-0812">Transmembrane</keyword>
<organism evidence="2 3">
    <name type="scientific">Texcoconibacillus texcoconensis</name>
    <dbReference type="NCBI Taxonomy" id="1095777"/>
    <lineage>
        <taxon>Bacteria</taxon>
        <taxon>Bacillati</taxon>
        <taxon>Bacillota</taxon>
        <taxon>Bacilli</taxon>
        <taxon>Bacillales</taxon>
        <taxon>Bacillaceae</taxon>
        <taxon>Texcoconibacillus</taxon>
    </lineage>
</organism>
<proteinExistence type="predicted"/>
<accession>A0A840QPS0</accession>
<name>A0A840QPS0_9BACI</name>
<dbReference type="Proteomes" id="UP000551878">
    <property type="component" value="Unassembled WGS sequence"/>
</dbReference>
<gene>
    <name evidence="2" type="ORF">HNQ41_001486</name>
</gene>
<evidence type="ECO:0000256" key="1">
    <source>
        <dbReference type="SAM" id="Phobius"/>
    </source>
</evidence>
<keyword evidence="3" id="KW-1185">Reference proteome</keyword>
<protein>
    <recommendedName>
        <fullName evidence="4">Nitrogen fixation protein FixH</fullName>
    </recommendedName>
</protein>
<evidence type="ECO:0000313" key="2">
    <source>
        <dbReference type="EMBL" id="MBB5173317.1"/>
    </source>
</evidence>